<feature type="transmembrane region" description="Helical" evidence="10">
    <location>
        <begin position="384"/>
        <end position="408"/>
    </location>
</feature>
<name>A0A0D1DQD8_MYCMD</name>
<dbReference type="InterPro" id="IPR050360">
    <property type="entry name" value="MFS_Sugar_Transporters"/>
</dbReference>
<dbReference type="PANTHER" id="PTHR48022:SF28">
    <property type="entry name" value="MAJOR FACILITATOR SUPERFAMILY (MFS) PROFILE DOMAIN-CONTAINING PROTEIN-RELATED"/>
    <property type="match status" value="1"/>
</dbReference>
<sequence>MGSKYHYTPRRISNDHFGIDIGLRGNALLSVITATCAVAFCTVGIENGLLGGVINTTQFKETFNDPDANTIGNIVSLYEIGCVIGALSTFVVGDVLGRRRTILLSSILMLIGAAIQAASSTVGVMIAGRIISGLGMGAINSTVPILQAETSPAVSRGQLVALDLTVLNIGIVFAYWMDYGFAYSGLTGSKVWRIPVALQSVFIIVLVLTTLIIPDSPRWLAKKGRHEEAIAVLERLHNASIDSPEVQNSYAGIQQALEHERAAANTGWASLVAKDSIQTRKRLFLACFIQAAQQLSGINALIYYSGTLFSKSIGLDDKKSALMAGGLNMCLILGSIISIFFIDRVGRKKLLIPCIAGMSAVMCVQTGLVKVIQDGTQNANYGRAASAMLFVFEFFFSLGFQATVWLIPSEVLPLLIRTKGSALSTASNWIFNFAIVKFTPSALQNIGWRTYIIFAVLNACWVPVIYFFLPETKGRSLEEIDELFATDDWHIDNSHAATDTKAAAHRSGDVEYADIDAGSNKSSFKGDNIVTSTGDSK</sequence>
<feature type="transmembrane region" description="Helical" evidence="10">
    <location>
        <begin position="196"/>
        <end position="213"/>
    </location>
</feature>
<evidence type="ECO:0000256" key="5">
    <source>
        <dbReference type="ARBA" id="ARBA00022989"/>
    </source>
</evidence>
<dbReference type="PRINTS" id="PR00171">
    <property type="entry name" value="SUGRTRNSPORT"/>
</dbReference>
<keyword evidence="12" id="KW-0762">Sugar transport</keyword>
<dbReference type="Pfam" id="PF00083">
    <property type="entry name" value="Sugar_tr"/>
    <property type="match status" value="1"/>
</dbReference>
<dbReference type="PROSITE" id="PS50850">
    <property type="entry name" value="MFS"/>
    <property type="match status" value="1"/>
</dbReference>
<keyword evidence="4 10" id="KW-0812">Transmembrane</keyword>
<dbReference type="GeneID" id="23565450"/>
<dbReference type="FunFam" id="1.20.1250.20:FF:000090">
    <property type="entry name" value="MFS sugar transporter, putative"/>
    <property type="match status" value="1"/>
</dbReference>
<dbReference type="eggNOG" id="KOG0254">
    <property type="taxonomic scope" value="Eukaryota"/>
</dbReference>
<feature type="domain" description="Major facilitator superfamily (MFS) profile" evidence="11">
    <location>
        <begin position="32"/>
        <end position="473"/>
    </location>
</feature>
<evidence type="ECO:0000256" key="9">
    <source>
        <dbReference type="SAM" id="MobiDB-lite"/>
    </source>
</evidence>
<comment type="similarity">
    <text evidence="2 8">Belongs to the major facilitator superfamily. Sugar transporter (TC 2.A.1.1) family.</text>
</comment>
<dbReference type="InterPro" id="IPR003663">
    <property type="entry name" value="Sugar/inositol_transpt"/>
</dbReference>
<dbReference type="AlphaFoldDB" id="A0A0D1DQD8"/>
<dbReference type="Proteomes" id="UP000000561">
    <property type="component" value="Chromosome 18"/>
</dbReference>
<evidence type="ECO:0000256" key="8">
    <source>
        <dbReference type="RuleBase" id="RU003346"/>
    </source>
</evidence>
<dbReference type="InterPro" id="IPR020846">
    <property type="entry name" value="MFS_dom"/>
</dbReference>
<keyword evidence="5 10" id="KW-1133">Transmembrane helix</keyword>
<dbReference type="NCBIfam" id="TIGR00879">
    <property type="entry name" value="SP"/>
    <property type="match status" value="1"/>
</dbReference>
<dbReference type="GO" id="GO:0005351">
    <property type="term" value="F:carbohydrate:proton symporter activity"/>
    <property type="evidence" value="ECO:0000318"/>
    <property type="project" value="GO_Central"/>
</dbReference>
<accession>A0A0D1DQD8</accession>
<evidence type="ECO:0000256" key="6">
    <source>
        <dbReference type="ARBA" id="ARBA00023136"/>
    </source>
</evidence>
<dbReference type="GO" id="GO:0016020">
    <property type="term" value="C:membrane"/>
    <property type="evidence" value="ECO:0000318"/>
    <property type="project" value="GO_Central"/>
</dbReference>
<feature type="compositionally biased region" description="Polar residues" evidence="9">
    <location>
        <begin position="519"/>
        <end position="537"/>
    </location>
</feature>
<keyword evidence="6 10" id="KW-0472">Membrane</keyword>
<evidence type="ECO:0000313" key="12">
    <source>
        <dbReference type="EMBL" id="KIS66614.1"/>
    </source>
</evidence>
<feature type="transmembrane region" description="Helical" evidence="10">
    <location>
        <begin position="158"/>
        <end position="176"/>
    </location>
</feature>
<dbReference type="KEGG" id="uma:UMAG_05602"/>
<comment type="catalytic activity">
    <reaction evidence="7">
        <text>myo-inositol(out) + H(+)(out) = myo-inositol(in) + H(+)(in)</text>
        <dbReference type="Rhea" id="RHEA:60364"/>
        <dbReference type="ChEBI" id="CHEBI:15378"/>
        <dbReference type="ChEBI" id="CHEBI:17268"/>
    </reaction>
</comment>
<feature type="transmembrane region" description="Helical" evidence="10">
    <location>
        <begin position="126"/>
        <end position="146"/>
    </location>
</feature>
<dbReference type="InParanoid" id="A0A0D1DQD8"/>
<reference evidence="12 13" key="1">
    <citation type="journal article" date="2006" name="Nature">
        <title>Insights from the genome of the biotrophic fungal plant pathogen Ustilago maydis.</title>
        <authorList>
            <person name="Kamper J."/>
            <person name="Kahmann R."/>
            <person name="Bolker M."/>
            <person name="Ma L.J."/>
            <person name="Brefort T."/>
            <person name="Saville B.J."/>
            <person name="Banuett F."/>
            <person name="Kronstad J.W."/>
            <person name="Gold S.E."/>
            <person name="Muller O."/>
            <person name="Perlin M.H."/>
            <person name="Wosten H.A."/>
            <person name="de Vries R."/>
            <person name="Ruiz-Herrera J."/>
            <person name="Reynaga-Pena C.G."/>
            <person name="Snetselaar K."/>
            <person name="McCann M."/>
            <person name="Perez-Martin J."/>
            <person name="Feldbrugge M."/>
            <person name="Basse C.W."/>
            <person name="Steinberg G."/>
            <person name="Ibeas J.I."/>
            <person name="Holloman W."/>
            <person name="Guzman P."/>
            <person name="Farman M."/>
            <person name="Stajich J.E."/>
            <person name="Sentandreu R."/>
            <person name="Gonzalez-Prieto J.M."/>
            <person name="Kennell J.C."/>
            <person name="Molina L."/>
            <person name="Schirawski J."/>
            <person name="Mendoza-Mendoza A."/>
            <person name="Greilinger D."/>
            <person name="Munch K."/>
            <person name="Rossel N."/>
            <person name="Scherer M."/>
            <person name="Vranes M."/>
            <person name="Ladendorf O."/>
            <person name="Vincon V."/>
            <person name="Fuchs U."/>
            <person name="Sandrock B."/>
            <person name="Meng S."/>
            <person name="Ho E.C."/>
            <person name="Cahill M.J."/>
            <person name="Boyce K.J."/>
            <person name="Klose J."/>
            <person name="Klosterman S.J."/>
            <person name="Deelstra H.J."/>
            <person name="Ortiz-Castellanos L."/>
            <person name="Li W."/>
            <person name="Sanchez-Alonso P."/>
            <person name="Schreier P.H."/>
            <person name="Hauser-Hahn I."/>
            <person name="Vaupel M."/>
            <person name="Koopmann E."/>
            <person name="Friedrich G."/>
            <person name="Voss H."/>
            <person name="Schluter T."/>
            <person name="Margolis J."/>
            <person name="Platt D."/>
            <person name="Swimmer C."/>
            <person name="Gnirke A."/>
            <person name="Chen F."/>
            <person name="Vysotskaia V."/>
            <person name="Mannhaupt G."/>
            <person name="Guldener U."/>
            <person name="Munsterkotter M."/>
            <person name="Haase D."/>
            <person name="Oesterheld M."/>
            <person name="Mewes H.W."/>
            <person name="Mauceli E.W."/>
            <person name="DeCaprio D."/>
            <person name="Wade C.M."/>
            <person name="Butler J."/>
            <person name="Young S."/>
            <person name="Jaffe D.B."/>
            <person name="Calvo S."/>
            <person name="Nusbaum C."/>
            <person name="Galagan J."/>
            <person name="Birren B.W."/>
        </authorList>
    </citation>
    <scope>NUCLEOTIDE SEQUENCE [LARGE SCALE GENOMIC DNA]</scope>
    <source>
        <strain evidence="13">DSM 14603 / FGSC 9021 / UM521</strain>
    </source>
</reference>
<dbReference type="OMA" id="MAYSSMP"/>
<feature type="transmembrane region" description="Helical" evidence="10">
    <location>
        <begin position="21"/>
        <end position="45"/>
    </location>
</feature>
<evidence type="ECO:0000259" key="11">
    <source>
        <dbReference type="PROSITE" id="PS50850"/>
    </source>
</evidence>
<evidence type="ECO:0000256" key="7">
    <source>
        <dbReference type="ARBA" id="ARBA00049119"/>
    </source>
</evidence>
<keyword evidence="3 8" id="KW-0813">Transport</keyword>
<feature type="transmembrane region" description="Helical" evidence="10">
    <location>
        <begin position="102"/>
        <end position="120"/>
    </location>
</feature>
<dbReference type="RefSeq" id="XP_011391901.1">
    <property type="nucleotide sequence ID" value="XM_011393599.1"/>
</dbReference>
<dbReference type="EMBL" id="CM003157">
    <property type="protein sequence ID" value="KIS66614.1"/>
    <property type="molecule type" value="Genomic_DNA"/>
</dbReference>
<evidence type="ECO:0000256" key="3">
    <source>
        <dbReference type="ARBA" id="ARBA00022448"/>
    </source>
</evidence>
<feature type="transmembrane region" description="Helical" evidence="10">
    <location>
        <begin position="451"/>
        <end position="469"/>
    </location>
</feature>
<protein>
    <submittedName>
        <fullName evidence="12">Sugar transporter</fullName>
    </submittedName>
</protein>
<evidence type="ECO:0000256" key="2">
    <source>
        <dbReference type="ARBA" id="ARBA00010992"/>
    </source>
</evidence>
<dbReference type="VEuPathDB" id="FungiDB:UMAG_05602"/>
<dbReference type="InterPro" id="IPR005828">
    <property type="entry name" value="MFS_sugar_transport-like"/>
</dbReference>
<dbReference type="InterPro" id="IPR036259">
    <property type="entry name" value="MFS_trans_sf"/>
</dbReference>
<evidence type="ECO:0000313" key="13">
    <source>
        <dbReference type="Proteomes" id="UP000000561"/>
    </source>
</evidence>
<feature type="transmembrane region" description="Helical" evidence="10">
    <location>
        <begin position="283"/>
        <end position="304"/>
    </location>
</feature>
<proteinExistence type="inferred from homology"/>
<comment type="subcellular location">
    <subcellularLocation>
        <location evidence="1">Membrane</location>
        <topology evidence="1">Multi-pass membrane protein</topology>
    </subcellularLocation>
</comment>
<feature type="transmembrane region" description="Helical" evidence="10">
    <location>
        <begin position="75"/>
        <end position="95"/>
    </location>
</feature>
<gene>
    <name evidence="12" type="ORF">UMAG_05602</name>
</gene>
<evidence type="ECO:0000256" key="1">
    <source>
        <dbReference type="ARBA" id="ARBA00004141"/>
    </source>
</evidence>
<feature type="region of interest" description="Disordered" evidence="9">
    <location>
        <begin position="518"/>
        <end position="537"/>
    </location>
</feature>
<organism evidence="12 13">
    <name type="scientific">Mycosarcoma maydis</name>
    <name type="common">Corn smut fungus</name>
    <name type="synonym">Ustilago maydis</name>
    <dbReference type="NCBI Taxonomy" id="5270"/>
    <lineage>
        <taxon>Eukaryota</taxon>
        <taxon>Fungi</taxon>
        <taxon>Dikarya</taxon>
        <taxon>Basidiomycota</taxon>
        <taxon>Ustilaginomycotina</taxon>
        <taxon>Ustilaginomycetes</taxon>
        <taxon>Ustilaginales</taxon>
        <taxon>Ustilaginaceae</taxon>
        <taxon>Mycosarcoma</taxon>
    </lineage>
</organism>
<feature type="transmembrane region" description="Helical" evidence="10">
    <location>
        <begin position="324"/>
        <end position="343"/>
    </location>
</feature>
<evidence type="ECO:0000256" key="10">
    <source>
        <dbReference type="SAM" id="Phobius"/>
    </source>
</evidence>
<dbReference type="PROSITE" id="PS00217">
    <property type="entry name" value="SUGAR_TRANSPORT_2"/>
    <property type="match status" value="1"/>
</dbReference>
<dbReference type="GO" id="GO:0008643">
    <property type="term" value="P:carbohydrate transport"/>
    <property type="evidence" value="ECO:0000318"/>
    <property type="project" value="GO_Central"/>
</dbReference>
<dbReference type="InterPro" id="IPR005829">
    <property type="entry name" value="Sugar_transporter_CS"/>
</dbReference>
<keyword evidence="13" id="KW-1185">Reference proteome</keyword>
<dbReference type="SUPFAM" id="SSF103473">
    <property type="entry name" value="MFS general substrate transporter"/>
    <property type="match status" value="1"/>
</dbReference>
<evidence type="ECO:0000256" key="4">
    <source>
        <dbReference type="ARBA" id="ARBA00022692"/>
    </source>
</evidence>
<dbReference type="Gene3D" id="1.20.1250.20">
    <property type="entry name" value="MFS general substrate transporter like domains"/>
    <property type="match status" value="1"/>
</dbReference>
<dbReference type="PANTHER" id="PTHR48022">
    <property type="entry name" value="PLASTIDIC GLUCOSE TRANSPORTER 4"/>
    <property type="match status" value="1"/>
</dbReference>
<dbReference type="OrthoDB" id="2544694at2759"/>